<dbReference type="InterPro" id="IPR050482">
    <property type="entry name" value="Sensor_HK_TwoCompSys"/>
</dbReference>
<dbReference type="Proteomes" id="UP000469194">
    <property type="component" value="Unassembled WGS sequence"/>
</dbReference>
<dbReference type="Gene3D" id="1.20.5.1930">
    <property type="match status" value="1"/>
</dbReference>
<feature type="domain" description="Signal transduction histidine kinase subgroup 3 dimerisation and phosphoacceptor" evidence="11">
    <location>
        <begin position="202"/>
        <end position="278"/>
    </location>
</feature>
<evidence type="ECO:0000313" key="12">
    <source>
        <dbReference type="EMBL" id="NEG89562.1"/>
    </source>
</evidence>
<evidence type="ECO:0000313" key="13">
    <source>
        <dbReference type="Proteomes" id="UP000469194"/>
    </source>
</evidence>
<dbReference type="AlphaFoldDB" id="A0A6N9Z4M5"/>
<dbReference type="GO" id="GO:0046983">
    <property type="term" value="F:protein dimerization activity"/>
    <property type="evidence" value="ECO:0007669"/>
    <property type="project" value="InterPro"/>
</dbReference>
<evidence type="ECO:0000259" key="11">
    <source>
        <dbReference type="Pfam" id="PF07730"/>
    </source>
</evidence>
<evidence type="ECO:0000256" key="8">
    <source>
        <dbReference type="ARBA" id="ARBA00023012"/>
    </source>
</evidence>
<keyword evidence="8" id="KW-0902">Two-component regulatory system</keyword>
<protein>
    <recommendedName>
        <fullName evidence="2">histidine kinase</fullName>
        <ecNumber evidence="2">2.7.13.3</ecNumber>
    </recommendedName>
</protein>
<feature type="transmembrane region" description="Helical" evidence="10">
    <location>
        <begin position="55"/>
        <end position="77"/>
    </location>
</feature>
<keyword evidence="10" id="KW-0472">Membrane</keyword>
<dbReference type="InterPro" id="IPR011712">
    <property type="entry name" value="Sig_transdc_His_kin_sub3_dim/P"/>
</dbReference>
<gene>
    <name evidence="12" type="ORF">GFD25_06095</name>
</gene>
<dbReference type="Pfam" id="PF07730">
    <property type="entry name" value="HisKA_3"/>
    <property type="match status" value="1"/>
</dbReference>
<feature type="region of interest" description="Disordered" evidence="9">
    <location>
        <begin position="376"/>
        <end position="402"/>
    </location>
</feature>
<dbReference type="EC" id="2.7.13.3" evidence="2"/>
<keyword evidence="10" id="KW-1133">Transmembrane helix</keyword>
<accession>A0A6N9Z4M5</accession>
<evidence type="ECO:0000256" key="2">
    <source>
        <dbReference type="ARBA" id="ARBA00012438"/>
    </source>
</evidence>
<evidence type="ECO:0000256" key="3">
    <source>
        <dbReference type="ARBA" id="ARBA00022553"/>
    </source>
</evidence>
<evidence type="ECO:0000256" key="9">
    <source>
        <dbReference type="SAM" id="MobiDB-lite"/>
    </source>
</evidence>
<reference evidence="12 13" key="1">
    <citation type="submission" date="2019-10" db="EMBL/GenBank/DDBJ databases">
        <title>Bifidobacterium from non-human primates.</title>
        <authorList>
            <person name="Modesto M."/>
        </authorList>
    </citation>
    <scope>NUCLEOTIDE SEQUENCE [LARGE SCALE GENOMIC DNA]</scope>
    <source>
        <strain evidence="12 13">TRE17</strain>
    </source>
</reference>
<feature type="transmembrane region" description="Helical" evidence="10">
    <location>
        <begin position="144"/>
        <end position="165"/>
    </location>
</feature>
<dbReference type="PANTHER" id="PTHR24421:SF10">
    <property type="entry name" value="NITRATE_NITRITE SENSOR PROTEIN NARQ"/>
    <property type="match status" value="1"/>
</dbReference>
<keyword evidence="10" id="KW-0812">Transmembrane</keyword>
<dbReference type="EMBL" id="WHZW01000011">
    <property type="protein sequence ID" value="NEG89562.1"/>
    <property type="molecule type" value="Genomic_DNA"/>
</dbReference>
<comment type="catalytic activity">
    <reaction evidence="1">
        <text>ATP + protein L-histidine = ADP + protein N-phospho-L-histidine.</text>
        <dbReference type="EC" id="2.7.13.3"/>
    </reaction>
</comment>
<comment type="caution">
    <text evidence="12">The sequence shown here is derived from an EMBL/GenBank/DDBJ whole genome shotgun (WGS) entry which is preliminary data.</text>
</comment>
<dbReference type="RefSeq" id="WP_163231119.1">
    <property type="nucleotide sequence ID" value="NZ_WHZW01000011.1"/>
</dbReference>
<evidence type="ECO:0000256" key="10">
    <source>
        <dbReference type="SAM" id="Phobius"/>
    </source>
</evidence>
<proteinExistence type="predicted"/>
<keyword evidence="4" id="KW-0808">Transferase</keyword>
<evidence type="ECO:0000256" key="5">
    <source>
        <dbReference type="ARBA" id="ARBA00022741"/>
    </source>
</evidence>
<name>A0A6N9Z4M5_9BIFI</name>
<keyword evidence="5" id="KW-0547">Nucleotide-binding</keyword>
<sequence length="451" mass="47633">MIPSAAFMCLAQTSFTAERLDPSLGILYPWLSVSTLLTLVWPFVLLKRGTHPEPVFWTCLAVVLVFPYDPLLMLMALSSLVARRSAVSRTIRATAAATPVAVWSQVRDALRPAGTSLWHVVFAERPDGDTTVTAGTKMMAGEPAIVLTAAMTGLIGVVVAVLVGLHIRSRARLTQADAQTQAARHHVQHLQNDLDDQKLADAIAAEAHDTLAHSLSLIALNASALQAEANRLAEASGSDVRIGPGAASVAAKADEIRRQAAGALDEAHAIIDMLRHPQQAWEQLAPTDDTSLTRDSLDALIADARQAGAQINTWIDIRQLGDLDESVGKVAYRAIQESLTNALRHASGMPISLEVTVNPRIGVHVHASNPVAATPTQTTTAHTVSGNAGSDRSATREPRIGSGLSGLAARVRSARGSCRYGVDGRGAFHVDVTLPWAAASSDPRVSGGPLA</sequence>
<evidence type="ECO:0000256" key="7">
    <source>
        <dbReference type="ARBA" id="ARBA00022840"/>
    </source>
</evidence>
<keyword evidence="7" id="KW-0067">ATP-binding</keyword>
<dbReference type="GO" id="GO:0005524">
    <property type="term" value="F:ATP binding"/>
    <property type="evidence" value="ECO:0007669"/>
    <property type="project" value="UniProtKB-KW"/>
</dbReference>
<dbReference type="PANTHER" id="PTHR24421">
    <property type="entry name" value="NITRATE/NITRITE SENSOR PROTEIN NARX-RELATED"/>
    <property type="match status" value="1"/>
</dbReference>
<dbReference type="GO" id="GO:0016020">
    <property type="term" value="C:membrane"/>
    <property type="evidence" value="ECO:0007669"/>
    <property type="project" value="InterPro"/>
</dbReference>
<feature type="transmembrane region" description="Helical" evidence="10">
    <location>
        <begin position="26"/>
        <end position="46"/>
    </location>
</feature>
<organism evidence="12 13">
    <name type="scientific">Bifidobacterium aerophilum</name>
    <dbReference type="NCBI Taxonomy" id="1798155"/>
    <lineage>
        <taxon>Bacteria</taxon>
        <taxon>Bacillati</taxon>
        <taxon>Actinomycetota</taxon>
        <taxon>Actinomycetes</taxon>
        <taxon>Bifidobacteriales</taxon>
        <taxon>Bifidobacteriaceae</taxon>
        <taxon>Bifidobacterium</taxon>
    </lineage>
</organism>
<dbReference type="GO" id="GO:0000155">
    <property type="term" value="F:phosphorelay sensor kinase activity"/>
    <property type="evidence" value="ECO:0007669"/>
    <property type="project" value="InterPro"/>
</dbReference>
<dbReference type="Gene3D" id="3.30.565.10">
    <property type="entry name" value="Histidine kinase-like ATPase, C-terminal domain"/>
    <property type="match status" value="1"/>
</dbReference>
<dbReference type="InterPro" id="IPR036890">
    <property type="entry name" value="HATPase_C_sf"/>
</dbReference>
<keyword evidence="6 12" id="KW-0418">Kinase</keyword>
<evidence type="ECO:0000256" key="6">
    <source>
        <dbReference type="ARBA" id="ARBA00022777"/>
    </source>
</evidence>
<keyword evidence="3" id="KW-0597">Phosphoprotein</keyword>
<evidence type="ECO:0000256" key="1">
    <source>
        <dbReference type="ARBA" id="ARBA00000085"/>
    </source>
</evidence>
<evidence type="ECO:0000256" key="4">
    <source>
        <dbReference type="ARBA" id="ARBA00022679"/>
    </source>
</evidence>
<keyword evidence="13" id="KW-1185">Reference proteome</keyword>